<evidence type="ECO:0008006" key="3">
    <source>
        <dbReference type="Google" id="ProtNLM"/>
    </source>
</evidence>
<protein>
    <recommendedName>
        <fullName evidence="3">Roadblock/LAMTOR2 domain-containing protein</fullName>
    </recommendedName>
</protein>
<dbReference type="RefSeq" id="WP_196291098.1">
    <property type="nucleotide sequence ID" value="NZ_JADQDM010000001.1"/>
</dbReference>
<gene>
    <name evidence="1" type="ORF">I2H31_00820</name>
</gene>
<accession>A0ABS0HZ93</accession>
<name>A0ABS0HZ93_9BACT</name>
<proteinExistence type="predicted"/>
<evidence type="ECO:0000313" key="2">
    <source>
        <dbReference type="Proteomes" id="UP000618931"/>
    </source>
</evidence>
<evidence type="ECO:0000313" key="1">
    <source>
        <dbReference type="EMBL" id="MBF9219629.1"/>
    </source>
</evidence>
<comment type="caution">
    <text evidence="1">The sequence shown here is derived from an EMBL/GenBank/DDBJ whole genome shotgun (WGS) entry which is preliminary data.</text>
</comment>
<sequence length="151" mass="16186">MGIYAATDKLPARRAGGTPIKVGSAALDTSEISLVKVKKVIKQTLAQLPALTTVAVVEVATGNCLAHVSRLRGFDPATVAAHHAETVRQQQQALAALPGRAGRLDDILIPLRKQLHLIRVARNGRWFVYLAVQAQDTSLALAREVLKSIIV</sequence>
<dbReference type="EMBL" id="JADQDM010000001">
    <property type="protein sequence ID" value="MBF9219629.1"/>
    <property type="molecule type" value="Genomic_DNA"/>
</dbReference>
<dbReference type="Proteomes" id="UP000618931">
    <property type="component" value="Unassembled WGS sequence"/>
</dbReference>
<reference evidence="1 2" key="1">
    <citation type="submission" date="2020-11" db="EMBL/GenBank/DDBJ databases">
        <authorList>
            <person name="Kim M.K."/>
        </authorList>
    </citation>
    <scope>NUCLEOTIDE SEQUENCE [LARGE SCALE GENOMIC DNA]</scope>
    <source>
        <strain evidence="1 2">BT662</strain>
    </source>
</reference>
<organism evidence="1 2">
    <name type="scientific">Hymenobacter ruricola</name>
    <dbReference type="NCBI Taxonomy" id="2791023"/>
    <lineage>
        <taxon>Bacteria</taxon>
        <taxon>Pseudomonadati</taxon>
        <taxon>Bacteroidota</taxon>
        <taxon>Cytophagia</taxon>
        <taxon>Cytophagales</taxon>
        <taxon>Hymenobacteraceae</taxon>
        <taxon>Hymenobacter</taxon>
    </lineage>
</organism>
<keyword evidence="2" id="KW-1185">Reference proteome</keyword>